<dbReference type="InterPro" id="IPR010098">
    <property type="entry name" value="PFL2/GDeHydtase_fam"/>
</dbReference>
<reference evidence="7" key="2">
    <citation type="submission" date="2021-04" db="EMBL/GenBank/DDBJ databases">
        <authorList>
            <person name="Gilroy R."/>
        </authorList>
    </citation>
    <scope>NUCLEOTIDE SEQUENCE</scope>
    <source>
        <strain evidence="7">ChiSjej1B19-8411</strain>
    </source>
</reference>
<dbReference type="PANTHER" id="PTHR43641:SF2">
    <property type="entry name" value="DEHYDRATASE YBIW-RELATED"/>
    <property type="match status" value="1"/>
</dbReference>
<reference evidence="7" key="1">
    <citation type="journal article" date="2021" name="PeerJ">
        <title>Extensive microbial diversity within the chicken gut microbiome revealed by metagenomics and culture.</title>
        <authorList>
            <person name="Gilroy R."/>
            <person name="Ravi A."/>
            <person name="Getino M."/>
            <person name="Pursley I."/>
            <person name="Horton D.L."/>
            <person name="Alikhan N.F."/>
            <person name="Baker D."/>
            <person name="Gharbi K."/>
            <person name="Hall N."/>
            <person name="Watson M."/>
            <person name="Adriaenssens E.M."/>
            <person name="Foster-Nyarko E."/>
            <person name="Jarju S."/>
            <person name="Secka A."/>
            <person name="Antonio M."/>
            <person name="Oren A."/>
            <person name="Chaudhuri R.R."/>
            <person name="La Ragione R."/>
            <person name="Hildebrand F."/>
            <person name="Pallen M.J."/>
        </authorList>
    </citation>
    <scope>NUCLEOTIDE SEQUENCE</scope>
    <source>
        <strain evidence="7">ChiSjej1B19-8411</strain>
    </source>
</reference>
<organism evidence="7 8">
    <name type="scientific">Candidatus Blautia gallistercoris</name>
    <dbReference type="NCBI Taxonomy" id="2838490"/>
    <lineage>
        <taxon>Bacteria</taxon>
        <taxon>Bacillati</taxon>
        <taxon>Bacillota</taxon>
        <taxon>Clostridia</taxon>
        <taxon>Lachnospirales</taxon>
        <taxon>Lachnospiraceae</taxon>
        <taxon>Blautia</taxon>
    </lineage>
</organism>
<feature type="domain" description="Glycine radical" evidence="5">
    <location>
        <begin position="669"/>
        <end position="789"/>
    </location>
</feature>
<gene>
    <name evidence="7" type="ORF">IAA45_04340</name>
</gene>
<evidence type="ECO:0000256" key="1">
    <source>
        <dbReference type="ARBA" id="ARBA00022818"/>
    </source>
</evidence>
<keyword evidence="2" id="KW-0456">Lyase</keyword>
<comment type="caution">
    <text evidence="7">The sequence shown here is derived from an EMBL/GenBank/DDBJ whole genome shotgun (WGS) entry which is preliminary data.</text>
</comment>
<evidence type="ECO:0000259" key="5">
    <source>
        <dbReference type="PROSITE" id="PS51149"/>
    </source>
</evidence>
<dbReference type="CDD" id="cd01677">
    <property type="entry name" value="PFL2_DhaB_BssA"/>
    <property type="match status" value="1"/>
</dbReference>
<feature type="modified residue" description="Glycine radical" evidence="3 4">
    <location>
        <position position="765"/>
    </location>
</feature>
<dbReference type="PIRSF" id="PIRSF000379">
    <property type="entry name" value="For_Ac_trans_1"/>
    <property type="match status" value="1"/>
</dbReference>
<proteinExistence type="predicted"/>
<evidence type="ECO:0000313" key="8">
    <source>
        <dbReference type="Proteomes" id="UP000886817"/>
    </source>
</evidence>
<protein>
    <submittedName>
        <fullName evidence="7">Glycyl radical protein</fullName>
    </submittedName>
</protein>
<evidence type="ECO:0000256" key="2">
    <source>
        <dbReference type="ARBA" id="ARBA00023239"/>
    </source>
</evidence>
<dbReference type="AlphaFoldDB" id="A0A9D2B3B7"/>
<evidence type="ECO:0000259" key="6">
    <source>
        <dbReference type="PROSITE" id="PS51554"/>
    </source>
</evidence>
<dbReference type="PROSITE" id="PS00850">
    <property type="entry name" value="GLY_RADICAL_1"/>
    <property type="match status" value="1"/>
</dbReference>
<dbReference type="SUPFAM" id="SSF51998">
    <property type="entry name" value="PFL-like glycyl radical enzymes"/>
    <property type="match status" value="1"/>
</dbReference>
<dbReference type="NCBIfam" id="TIGR01774">
    <property type="entry name" value="PFL2-3"/>
    <property type="match status" value="1"/>
</dbReference>
<dbReference type="PROSITE" id="PS51554">
    <property type="entry name" value="PFL"/>
    <property type="match status" value="1"/>
</dbReference>
<dbReference type="PROSITE" id="PS51149">
    <property type="entry name" value="GLY_RADICAL_2"/>
    <property type="match status" value="1"/>
</dbReference>
<dbReference type="InterPro" id="IPR004184">
    <property type="entry name" value="PFL_dom"/>
</dbReference>
<dbReference type="EMBL" id="DXEX01000100">
    <property type="protein sequence ID" value="HIX58931.1"/>
    <property type="molecule type" value="Genomic_DNA"/>
</dbReference>
<dbReference type="GO" id="GO:0005829">
    <property type="term" value="C:cytosol"/>
    <property type="evidence" value="ECO:0007669"/>
    <property type="project" value="TreeGrafter"/>
</dbReference>
<dbReference type="Gene3D" id="3.20.70.20">
    <property type="match status" value="1"/>
</dbReference>
<keyword evidence="1 3" id="KW-0556">Organic radical</keyword>
<dbReference type="InterPro" id="IPR051215">
    <property type="entry name" value="GRE"/>
</dbReference>
<evidence type="ECO:0000313" key="7">
    <source>
        <dbReference type="EMBL" id="HIX58931.1"/>
    </source>
</evidence>
<name>A0A9D2B3B7_9FIRM</name>
<dbReference type="InterPro" id="IPR001150">
    <property type="entry name" value="Gly_radical"/>
</dbReference>
<dbReference type="Proteomes" id="UP000886817">
    <property type="component" value="Unassembled WGS sequence"/>
</dbReference>
<sequence>MAEVMTERCKRIRERLVNTDPIICPERAVLWTESYRKTEQEPPVIRAALALKETLSKMTIHIYEDELLVGNQGSALRAAPLHPQINLWFLNELDTFEKRQGSRFLISESAKEQIRSVEEYWRGKTVYERTMALLPQDAIDSMESKMFTCSYTLAKGTGHFLLNFEKVLKTGFEGIQKECEAYLEKMDYAVPEDFEKISVYRAVIIVCEAVKIFAERYAALAEEQAQAQSDPVRREELLRIASNCRRVPYYPPRDFYEAVQCTWFQQLIAQIESDGTGLSVGRLDFFLWPFYQKDRENGTLSREFAEELMDSFWLKCGEIIEVWNEDDSRYFGGHPISQTITLGGTDENGEDSVNELTYICLDTTKRVKLPQPSVCVRIHKNSDFAFLKKCAEVIREGLGMPAMYNDEIAIPSLMNRGVSMEDARRNWGVAGCVEMGLQGQMCHFANSGYFNLVKCLEITMDGGFDKVTGKQVGPQTKRAEDMESYEEFVDAFKQQFHTAMHHMVQIGNVVNTMHAKWVTLPYITSFTEDCIGRGKEVHDGGAKYNHDGPQGVGLADVADSFCAVKKLVFEEKAFTMRQLVEALQHDFQGYEDIRVQLLKDAPKYGNNDPYVDEIARKILTYFCDEVGQYRNLRGGVFVPGQYSNSANVPFGEDCGATPNGRHAHTPIAEACSPSHGSEKNGPTQAALSVAHLDHVLVTNGTQYNQKYHPNALKGEKGIASLAALIKTFFEAGGFHIQFNVVSAETLRKAQKEPEKYRDLVVRVAGYTAFFVDLNKAIQDDIIDRTEMSF</sequence>
<dbReference type="PANTHER" id="PTHR43641">
    <property type="entry name" value="FORMATE ACETYLTRANSFERASE 3-RELATED"/>
    <property type="match status" value="1"/>
</dbReference>
<dbReference type="InterPro" id="IPR019777">
    <property type="entry name" value="Form_AcTrfase_GR_CS"/>
</dbReference>
<feature type="domain" description="PFL" evidence="6">
    <location>
        <begin position="7"/>
        <end position="662"/>
    </location>
</feature>
<evidence type="ECO:0000256" key="3">
    <source>
        <dbReference type="PIRSR" id="PIRSR000379-2"/>
    </source>
</evidence>
<dbReference type="GO" id="GO:0016829">
    <property type="term" value="F:lyase activity"/>
    <property type="evidence" value="ECO:0007669"/>
    <property type="project" value="UniProtKB-KW"/>
</dbReference>
<evidence type="ECO:0000256" key="4">
    <source>
        <dbReference type="PROSITE-ProRule" id="PRU00493"/>
    </source>
</evidence>
<accession>A0A9D2B3B7</accession>
<dbReference type="Pfam" id="PF01228">
    <property type="entry name" value="Gly_radical"/>
    <property type="match status" value="1"/>
</dbReference>
<dbReference type="Pfam" id="PF02901">
    <property type="entry name" value="PFL-like"/>
    <property type="match status" value="1"/>
</dbReference>